<protein>
    <submittedName>
        <fullName evidence="1">Uncharacterized protein</fullName>
    </submittedName>
</protein>
<dbReference type="AlphaFoldDB" id="A0A1E8PRL6"/>
<dbReference type="EMBL" id="MAQB02000001">
    <property type="protein sequence ID" value="OFJ48926.1"/>
    <property type="molecule type" value="Genomic_DNA"/>
</dbReference>
<gene>
    <name evidence="1" type="ORF">BA896_008490</name>
</gene>
<organism evidence="1 2">
    <name type="scientific">Janthinobacterium lividum</name>
    <dbReference type="NCBI Taxonomy" id="29581"/>
    <lineage>
        <taxon>Bacteria</taxon>
        <taxon>Pseudomonadati</taxon>
        <taxon>Pseudomonadota</taxon>
        <taxon>Betaproteobacteria</taxon>
        <taxon>Burkholderiales</taxon>
        <taxon>Oxalobacteraceae</taxon>
        <taxon>Janthinobacterium</taxon>
    </lineage>
</organism>
<reference evidence="1 2" key="1">
    <citation type="submission" date="2016-10" db="EMBL/GenBank/DDBJ databases">
        <title>Updated version of Genome Assembly of Janthinobacterium lividum ERGS5:01.</title>
        <authorList>
            <person name="Kumar R."/>
            <person name="Acharya V."/>
            <person name="Singh D."/>
        </authorList>
    </citation>
    <scope>NUCLEOTIDE SEQUENCE [LARGE SCALE GENOMIC DNA]</scope>
    <source>
        <strain evidence="1 2">ERGS5:01</strain>
    </source>
</reference>
<name>A0A1E8PRL6_9BURK</name>
<evidence type="ECO:0000313" key="2">
    <source>
        <dbReference type="Proteomes" id="UP000092634"/>
    </source>
</evidence>
<evidence type="ECO:0000313" key="1">
    <source>
        <dbReference type="EMBL" id="OFJ48926.1"/>
    </source>
</evidence>
<sequence>MMANDVAMDDVRYWTQQHQQLFLPALASSLHGSVSAAPRGHQEKTLTQAETGENVLARRAWPGHDGMAAPSAG</sequence>
<proteinExistence type="predicted"/>
<accession>A0A1E8PRL6</accession>
<comment type="caution">
    <text evidence="1">The sequence shown here is derived from an EMBL/GenBank/DDBJ whole genome shotgun (WGS) entry which is preliminary data.</text>
</comment>
<dbReference type="Proteomes" id="UP000092634">
    <property type="component" value="Unassembled WGS sequence"/>
</dbReference>